<feature type="signal peptide" evidence="5">
    <location>
        <begin position="1"/>
        <end position="25"/>
    </location>
</feature>
<dbReference type="InterPro" id="IPR036881">
    <property type="entry name" value="Glyco_hydro_3_C_sf"/>
</dbReference>
<dbReference type="SMART" id="SM01217">
    <property type="entry name" value="Fn3_like"/>
    <property type="match status" value="1"/>
</dbReference>
<keyword evidence="5" id="KW-0732">Signal</keyword>
<gene>
    <name evidence="7" type="ORF">LX69_03345</name>
</gene>
<keyword evidence="4" id="KW-0326">Glycosidase</keyword>
<feature type="domain" description="Fibronectin type III-like" evidence="6">
    <location>
        <begin position="683"/>
        <end position="755"/>
    </location>
</feature>
<dbReference type="Proteomes" id="UP000249239">
    <property type="component" value="Unassembled WGS sequence"/>
</dbReference>
<dbReference type="InterPro" id="IPR013783">
    <property type="entry name" value="Ig-like_fold"/>
</dbReference>
<evidence type="ECO:0000313" key="8">
    <source>
        <dbReference type="Proteomes" id="UP000249239"/>
    </source>
</evidence>
<keyword evidence="2 4" id="KW-0378">Hydrolase</keyword>
<keyword evidence="3" id="KW-0119">Carbohydrate metabolism</keyword>
<dbReference type="InterPro" id="IPR026891">
    <property type="entry name" value="Fn3-like"/>
</dbReference>
<dbReference type="PANTHER" id="PTHR42715:SF10">
    <property type="entry name" value="BETA-GLUCOSIDASE"/>
    <property type="match status" value="1"/>
</dbReference>
<dbReference type="GO" id="GO:0004553">
    <property type="term" value="F:hydrolase activity, hydrolyzing O-glycosyl compounds"/>
    <property type="evidence" value="ECO:0007669"/>
    <property type="project" value="InterPro"/>
</dbReference>
<dbReference type="AlphaFoldDB" id="A0A2W7MSP7"/>
<dbReference type="InterPro" id="IPR001764">
    <property type="entry name" value="Glyco_hydro_3_N"/>
</dbReference>
<dbReference type="Gene3D" id="3.20.20.300">
    <property type="entry name" value="Glycoside hydrolase, family 3, N-terminal domain"/>
    <property type="match status" value="1"/>
</dbReference>
<name>A0A2W7MSP7_9BACT</name>
<evidence type="ECO:0000259" key="6">
    <source>
        <dbReference type="SMART" id="SM01217"/>
    </source>
</evidence>
<evidence type="ECO:0000256" key="3">
    <source>
        <dbReference type="ARBA" id="ARBA00023277"/>
    </source>
</evidence>
<organism evidence="7 8">
    <name type="scientific">Breznakibacter xylanolyticus</name>
    <dbReference type="NCBI Taxonomy" id="990"/>
    <lineage>
        <taxon>Bacteria</taxon>
        <taxon>Pseudomonadati</taxon>
        <taxon>Bacteroidota</taxon>
        <taxon>Bacteroidia</taxon>
        <taxon>Marinilabiliales</taxon>
        <taxon>Marinilabiliaceae</taxon>
        <taxon>Breznakibacter</taxon>
    </lineage>
</organism>
<dbReference type="InterPro" id="IPR019800">
    <property type="entry name" value="Glyco_hydro_3_AS"/>
</dbReference>
<sequence>MRTKILKPGTISCLIGLLTAQLMFAQETPQLGKHPMESVINAMTIEEKAHLLIGTGMAGMNSNSSAVGQTQILVPGSAGTTYPIPRLGIPSIVLADGPAGLRIAPLRDHDPNTYYCTGFPVGSLLASTWNTELVENTGKAMGNEVLEYGVDVLLAPAMNIHRNPLCGRNFEYYSEDPVVTGKIAAAMVKGIQSNGVGTSIKHFAANNQETNRMNNDARVAPRAMREIYLKGFEIAVKEAQPWTVMSSYNYINGIYTSENKTLLTDILRQEWGFKGVVMSDWLGGKHTVAQIEAGNDLLQPGQAYQYEELVTALKNGQLSMADANISIARILELVVRSPRFNKYSYSNKPDLKAHADVARKSAAEGMVLLKNDNATLPLTVKTKNIAAFGITSYDFIAGGTGSGDVNKAYTISLTDGLKNAGYRIDKTISSTYANYRLEELAKLPKDESPFAQFMPKKPIEEIVPSTELLDHAVKVNDIALITIGRSSGEFFDRKVDSDFNLSENEQKLINVVCDAFQKKGKKVIVILNIGGVIETASWKSKPDAILLAGQAGQEAGNAVADALYGKTNPSGKLTDTYPMTYADAWSSENFPKVISDNQFDMSMITSTGMVKNEKRNIDYTVYAEGIYVGYRYFEKFNIPVSYPFGYGLSYTSFEYSNATLIENNGGYSATVTIKNTGKYPGKEVVQLYVAAPESKYADKPVKELKAFAKTAVLKPGESETITLKYTKADLASFNTLEQAWITDAGKYKAQIGASSVDMKVELPFEISNTEWMEKVNKAF</sequence>
<dbReference type="PROSITE" id="PS00775">
    <property type="entry name" value="GLYCOSYL_HYDROL_F3"/>
    <property type="match status" value="1"/>
</dbReference>
<dbReference type="InterPro" id="IPR036962">
    <property type="entry name" value="Glyco_hydro_3_N_sf"/>
</dbReference>
<comment type="caution">
    <text evidence="7">The sequence shown here is derived from an EMBL/GenBank/DDBJ whole genome shotgun (WGS) entry which is preliminary data.</text>
</comment>
<dbReference type="Pfam" id="PF14310">
    <property type="entry name" value="Fn3-like"/>
    <property type="match status" value="1"/>
</dbReference>
<dbReference type="GO" id="GO:0005975">
    <property type="term" value="P:carbohydrate metabolic process"/>
    <property type="evidence" value="ECO:0007669"/>
    <property type="project" value="InterPro"/>
</dbReference>
<dbReference type="SUPFAM" id="SSF51445">
    <property type="entry name" value="(Trans)glycosidases"/>
    <property type="match status" value="1"/>
</dbReference>
<dbReference type="OrthoDB" id="9805821at2"/>
<dbReference type="RefSeq" id="WP_111447120.1">
    <property type="nucleotide sequence ID" value="NZ_QKZK01000050.1"/>
</dbReference>
<evidence type="ECO:0000256" key="4">
    <source>
        <dbReference type="RuleBase" id="RU361161"/>
    </source>
</evidence>
<evidence type="ECO:0000256" key="2">
    <source>
        <dbReference type="ARBA" id="ARBA00022801"/>
    </source>
</evidence>
<dbReference type="InterPro" id="IPR050288">
    <property type="entry name" value="Cellulose_deg_GH3"/>
</dbReference>
<dbReference type="Pfam" id="PF01915">
    <property type="entry name" value="Glyco_hydro_3_C"/>
    <property type="match status" value="1"/>
</dbReference>
<evidence type="ECO:0000256" key="5">
    <source>
        <dbReference type="SAM" id="SignalP"/>
    </source>
</evidence>
<feature type="chain" id="PRO_5016130548" evidence="5">
    <location>
        <begin position="26"/>
        <end position="779"/>
    </location>
</feature>
<dbReference type="SUPFAM" id="SSF52279">
    <property type="entry name" value="Beta-D-glucan exohydrolase, C-terminal domain"/>
    <property type="match status" value="1"/>
</dbReference>
<reference evidence="7 8" key="1">
    <citation type="submission" date="2018-06" db="EMBL/GenBank/DDBJ databases">
        <title>Genomic Encyclopedia of Archaeal and Bacterial Type Strains, Phase II (KMG-II): from individual species to whole genera.</title>
        <authorList>
            <person name="Goeker M."/>
        </authorList>
    </citation>
    <scope>NUCLEOTIDE SEQUENCE [LARGE SCALE GENOMIC DNA]</scope>
    <source>
        <strain evidence="7 8">DSM 6779</strain>
    </source>
</reference>
<proteinExistence type="inferred from homology"/>
<keyword evidence="8" id="KW-1185">Reference proteome</keyword>
<dbReference type="InterPro" id="IPR017853">
    <property type="entry name" value="GH"/>
</dbReference>
<comment type="similarity">
    <text evidence="1 4">Belongs to the glycosyl hydrolase 3 family.</text>
</comment>
<dbReference type="PANTHER" id="PTHR42715">
    <property type="entry name" value="BETA-GLUCOSIDASE"/>
    <property type="match status" value="1"/>
</dbReference>
<evidence type="ECO:0000256" key="1">
    <source>
        <dbReference type="ARBA" id="ARBA00005336"/>
    </source>
</evidence>
<dbReference type="InterPro" id="IPR002772">
    <property type="entry name" value="Glyco_hydro_3_C"/>
</dbReference>
<dbReference type="Gene3D" id="3.40.50.1700">
    <property type="entry name" value="Glycoside hydrolase family 3 C-terminal domain"/>
    <property type="match status" value="1"/>
</dbReference>
<dbReference type="Gene3D" id="2.60.40.10">
    <property type="entry name" value="Immunoglobulins"/>
    <property type="match status" value="1"/>
</dbReference>
<evidence type="ECO:0000313" key="7">
    <source>
        <dbReference type="EMBL" id="PZX10573.1"/>
    </source>
</evidence>
<dbReference type="Pfam" id="PF00933">
    <property type="entry name" value="Glyco_hydro_3"/>
    <property type="match status" value="1"/>
</dbReference>
<protein>
    <submittedName>
        <fullName evidence="7">Beta-glucosidase</fullName>
    </submittedName>
</protein>
<dbReference type="EMBL" id="QKZK01000050">
    <property type="protein sequence ID" value="PZX10573.1"/>
    <property type="molecule type" value="Genomic_DNA"/>
</dbReference>
<dbReference type="PRINTS" id="PR00133">
    <property type="entry name" value="GLHYDRLASE3"/>
</dbReference>
<accession>A0A2W7MSP7</accession>